<keyword evidence="1" id="KW-0812">Transmembrane</keyword>
<dbReference type="Proteomes" id="UP001499951">
    <property type="component" value="Unassembled WGS sequence"/>
</dbReference>
<feature type="transmembrane region" description="Helical" evidence="1">
    <location>
        <begin position="20"/>
        <end position="46"/>
    </location>
</feature>
<reference evidence="2 3" key="1">
    <citation type="journal article" date="2019" name="Int. J. Syst. Evol. Microbiol.">
        <title>The Global Catalogue of Microorganisms (GCM) 10K type strain sequencing project: providing services to taxonomists for standard genome sequencing and annotation.</title>
        <authorList>
            <consortium name="The Broad Institute Genomics Platform"/>
            <consortium name="The Broad Institute Genome Sequencing Center for Infectious Disease"/>
            <person name="Wu L."/>
            <person name="Ma J."/>
        </authorList>
    </citation>
    <scope>NUCLEOTIDE SEQUENCE [LARGE SCALE GENOMIC DNA]</scope>
    <source>
        <strain evidence="2 3">JCM 15089</strain>
    </source>
</reference>
<feature type="transmembrane region" description="Helical" evidence="1">
    <location>
        <begin position="248"/>
        <end position="266"/>
    </location>
</feature>
<feature type="transmembrane region" description="Helical" evidence="1">
    <location>
        <begin position="214"/>
        <end position="242"/>
    </location>
</feature>
<gene>
    <name evidence="2" type="ORF">GCM10008942_32870</name>
</gene>
<evidence type="ECO:0000256" key="1">
    <source>
        <dbReference type="SAM" id="Phobius"/>
    </source>
</evidence>
<keyword evidence="1" id="KW-1133">Transmembrane helix</keyword>
<sequence length="320" mass="34515">MWDFRFGTAIAMMLRTLPFVLLRLVVFAVIGVAYLFAMGTGAAVGYGMARVFAGGGEGGAFLGGALGFGIVSVALYLAREYLLYLVKAAHIAVLVELYDGHDIPAGQNQIAFGSGFVKTHFTESSVLFGVDQLIKAILRTVFGSVNFIASFLPVPGLQGLLNLAEKVVRLSLTYVDEIILAYLIRTRTTNPWATAQEGLILYAQNYKHFLKNALWLAVFLWLLTAAIFVVLLAPAAALAALIPGDLSLFGFAVALILALSLKAALLEPIAIAALMEVYFKTIAGQTPDPEWSARLNELSGKFRDLGAKAARWTRPAEVRV</sequence>
<evidence type="ECO:0000313" key="2">
    <source>
        <dbReference type="EMBL" id="GAA0581443.1"/>
    </source>
</evidence>
<name>A0ABN1F3Z2_9PROT</name>
<feature type="transmembrane region" description="Helical" evidence="1">
    <location>
        <begin position="58"/>
        <end position="78"/>
    </location>
</feature>
<protein>
    <submittedName>
        <fullName evidence="2">Uncharacterized protein</fullName>
    </submittedName>
</protein>
<keyword evidence="1" id="KW-0472">Membrane</keyword>
<dbReference type="EMBL" id="BAAADD010000009">
    <property type="protein sequence ID" value="GAA0581443.1"/>
    <property type="molecule type" value="Genomic_DNA"/>
</dbReference>
<proteinExistence type="predicted"/>
<evidence type="ECO:0000313" key="3">
    <source>
        <dbReference type="Proteomes" id="UP001499951"/>
    </source>
</evidence>
<keyword evidence="3" id="KW-1185">Reference proteome</keyword>
<accession>A0ABN1F3Z2</accession>
<organism evidence="2 3">
    <name type="scientific">Rhizomicrobium electricum</name>
    <dbReference type="NCBI Taxonomy" id="480070"/>
    <lineage>
        <taxon>Bacteria</taxon>
        <taxon>Pseudomonadati</taxon>
        <taxon>Pseudomonadota</taxon>
        <taxon>Alphaproteobacteria</taxon>
        <taxon>Micropepsales</taxon>
        <taxon>Micropepsaceae</taxon>
        <taxon>Rhizomicrobium</taxon>
    </lineage>
</organism>
<comment type="caution">
    <text evidence="2">The sequence shown here is derived from an EMBL/GenBank/DDBJ whole genome shotgun (WGS) entry which is preliminary data.</text>
</comment>